<accession>A0A5B9DRF7</accession>
<dbReference type="AlphaFoldDB" id="A0A5B9DRF7"/>
<dbReference type="PANTHER" id="PTHR43603:SF1">
    <property type="entry name" value="ZINC-REGULATED GTPASE METALLOPROTEIN ACTIVATOR 1"/>
    <property type="match status" value="1"/>
</dbReference>
<name>A0A5B9DRF7_9HYPH</name>
<keyword evidence="3" id="KW-0143">Chaperone</keyword>
<dbReference type="InterPro" id="IPR027417">
    <property type="entry name" value="P-loop_NTPase"/>
</dbReference>
<keyword evidence="1" id="KW-0547">Nucleotide-binding</keyword>
<dbReference type="Gene3D" id="3.40.50.300">
    <property type="entry name" value="P-loop containing nucleotide triphosphate hydrolases"/>
    <property type="match status" value="1"/>
</dbReference>
<dbReference type="SMART" id="SM00833">
    <property type="entry name" value="CobW_C"/>
    <property type="match status" value="1"/>
</dbReference>
<comment type="catalytic activity">
    <reaction evidence="6">
        <text>GTP + H2O = GDP + phosphate + H(+)</text>
        <dbReference type="Rhea" id="RHEA:19669"/>
        <dbReference type="ChEBI" id="CHEBI:15377"/>
        <dbReference type="ChEBI" id="CHEBI:15378"/>
        <dbReference type="ChEBI" id="CHEBI:37565"/>
        <dbReference type="ChEBI" id="CHEBI:43474"/>
        <dbReference type="ChEBI" id="CHEBI:58189"/>
    </reaction>
    <physiologicalReaction direction="left-to-right" evidence="6">
        <dbReference type="Rhea" id="RHEA:19670"/>
    </physiologicalReaction>
</comment>
<dbReference type="PANTHER" id="PTHR43603">
    <property type="entry name" value="COBW DOMAIN-CONTAINING PROTEIN DDB_G0274527"/>
    <property type="match status" value="1"/>
</dbReference>
<dbReference type="InterPro" id="IPR003495">
    <property type="entry name" value="CobW/HypB/UreG_nucleotide-bd"/>
</dbReference>
<dbReference type="Proteomes" id="UP000321062">
    <property type="component" value="Chromosome"/>
</dbReference>
<dbReference type="SUPFAM" id="SSF52540">
    <property type="entry name" value="P-loop containing nucleoside triphosphate hydrolases"/>
    <property type="match status" value="1"/>
</dbReference>
<dbReference type="GO" id="GO:0000166">
    <property type="term" value="F:nucleotide binding"/>
    <property type="evidence" value="ECO:0007669"/>
    <property type="project" value="UniProtKB-KW"/>
</dbReference>
<sequence>MQTLAKPAGKLPVTVLTGFLGAGKTTLLNHVLMNREGRRVAVIVNDMSQVNIDADLVRDGGADLSRTEETLVELTNGCICCTLREDLLGEVRRLASEGRFDYLLIEATGIAEPLPIAATFSFRDMMGSALADFARLDTMVTVVDAANLLADYSGSDLLKDRGEVRAADDERTIIDLLVEQIEFADVVVINKISSVPTQRLDEVRRIVRALNPDARVIETDFGDVEMGEVLDTGLFSEAKAATHPLWHKELYNPEGHVPETEEYGIGSFVYRARAPFHPERFLALVKRGWPGVIRAKGHFWVATRPDWAGVLSIAGAQSRCEAKGYWWAAVPKHQWPPYPQFRTLLDRYWTEQWGDRRQELVFIGTGLDRAAITASLDACLVGAQGQFEPDNWRGLADPLPAWQQPNALAHIHSQSHRGANHAR</sequence>
<dbReference type="Pfam" id="PF07683">
    <property type="entry name" value="CobW_C"/>
    <property type="match status" value="1"/>
</dbReference>
<evidence type="ECO:0000256" key="5">
    <source>
        <dbReference type="ARBA" id="ARBA00045658"/>
    </source>
</evidence>
<dbReference type="KEGG" id="yti:FNA67_17175"/>
<dbReference type="CDD" id="cd03112">
    <property type="entry name" value="CobW-like"/>
    <property type="match status" value="1"/>
</dbReference>
<evidence type="ECO:0000256" key="4">
    <source>
        <dbReference type="ARBA" id="ARBA00034320"/>
    </source>
</evidence>
<proteinExistence type="inferred from homology"/>
<dbReference type="Pfam" id="PF02492">
    <property type="entry name" value="cobW"/>
    <property type="match status" value="1"/>
</dbReference>
<dbReference type="EMBL" id="CP041690">
    <property type="protein sequence ID" value="QEE21807.1"/>
    <property type="molecule type" value="Genomic_DNA"/>
</dbReference>
<comment type="similarity">
    <text evidence="4">Belongs to the SIMIBI class G3E GTPase family. ZNG1 subfamily.</text>
</comment>
<evidence type="ECO:0000256" key="6">
    <source>
        <dbReference type="ARBA" id="ARBA00049117"/>
    </source>
</evidence>
<dbReference type="GO" id="GO:0016787">
    <property type="term" value="F:hydrolase activity"/>
    <property type="evidence" value="ECO:0007669"/>
    <property type="project" value="UniProtKB-KW"/>
</dbReference>
<evidence type="ECO:0000256" key="3">
    <source>
        <dbReference type="ARBA" id="ARBA00023186"/>
    </source>
</evidence>
<dbReference type="InterPro" id="IPR036627">
    <property type="entry name" value="CobW-likC_sf"/>
</dbReference>
<organism evidence="7 8">
    <name type="scientific">Paradevosia tibetensis</name>
    <dbReference type="NCBI Taxonomy" id="1447062"/>
    <lineage>
        <taxon>Bacteria</taxon>
        <taxon>Pseudomonadati</taxon>
        <taxon>Pseudomonadota</taxon>
        <taxon>Alphaproteobacteria</taxon>
        <taxon>Hyphomicrobiales</taxon>
        <taxon>Devosiaceae</taxon>
        <taxon>Paradevosia</taxon>
    </lineage>
</organism>
<evidence type="ECO:0000313" key="8">
    <source>
        <dbReference type="Proteomes" id="UP000321062"/>
    </source>
</evidence>
<dbReference type="Gene3D" id="3.30.1220.10">
    <property type="entry name" value="CobW-like, C-terminal domain"/>
    <property type="match status" value="1"/>
</dbReference>
<gene>
    <name evidence="7" type="ORF">FNA67_17175</name>
</gene>
<dbReference type="InterPro" id="IPR011629">
    <property type="entry name" value="CobW-like_C"/>
</dbReference>
<keyword evidence="8" id="KW-1185">Reference proteome</keyword>
<comment type="function">
    <text evidence="5">Zinc chaperone that directly transfers zinc cofactor to target proteins, thereby activating them. Zinc is transferred from the CXCC motif in the GTPase domain to the zinc binding site in target proteins in a process requiring GTP hydrolysis.</text>
</comment>
<reference evidence="7 8" key="1">
    <citation type="journal article" date="2015" name="Int. J. Syst. Evol. Microbiol.">
        <title>Youhaiella tibetensis gen. nov., sp. nov., isolated from subsurface sediment.</title>
        <authorList>
            <person name="Wang Y.X."/>
            <person name="Huang F.Q."/>
            <person name="Nogi Y."/>
            <person name="Pang S.J."/>
            <person name="Wang P.K."/>
            <person name="Lv J."/>
        </authorList>
    </citation>
    <scope>NUCLEOTIDE SEQUENCE [LARGE SCALE GENOMIC DNA]</scope>
    <source>
        <strain evidence="8">fig4</strain>
    </source>
</reference>
<dbReference type="InterPro" id="IPR051927">
    <property type="entry name" value="Zn_Chap_cDPG_Synth"/>
</dbReference>
<keyword evidence="2" id="KW-0378">Hydrolase</keyword>
<evidence type="ECO:0000313" key="7">
    <source>
        <dbReference type="EMBL" id="QEE21807.1"/>
    </source>
</evidence>
<evidence type="ECO:0000256" key="1">
    <source>
        <dbReference type="ARBA" id="ARBA00022741"/>
    </source>
</evidence>
<dbReference type="OrthoDB" id="9808822at2"/>
<evidence type="ECO:0000256" key="2">
    <source>
        <dbReference type="ARBA" id="ARBA00022801"/>
    </source>
</evidence>
<protein>
    <submittedName>
        <fullName evidence="7">GTP-binding protein</fullName>
    </submittedName>
</protein>